<protein>
    <submittedName>
        <fullName evidence="2">Uncharacterized protein LOC110211680</fullName>
    </submittedName>
</protein>
<gene>
    <name evidence="2" type="primary">LOC110211680</name>
</gene>
<name>A0A6P5KPT5_PHACI</name>
<dbReference type="KEGG" id="pcw:110211680"/>
<reference evidence="2" key="1">
    <citation type="submission" date="2025-08" db="UniProtKB">
        <authorList>
            <consortium name="RefSeq"/>
        </authorList>
    </citation>
    <scope>IDENTIFICATION</scope>
    <source>
        <tissue evidence="2">Spleen</tissue>
    </source>
</reference>
<dbReference type="InParanoid" id="A0A6P5KPT5"/>
<dbReference type="GeneID" id="110211680"/>
<sequence length="256" mass="29263">MEKMTLKKKNKIKEKSTSMIPYRKSFLSLFQFSEDAPNTRVVFSTSTSSTPNIVTPLDCLPYFRTYEGTFDEPSTLNLGFCLQKEEINVRHKEDQKDLVPSGGFFPYYRSQDEFLVKPLLRSRLCKAHRTNSRNEEKGGDSNRELAIHNYTASLLGLKPNFDLQSLPKNSPRCRPLVFSSETSEESQLDVPLFNDDATCSAGFVSYYRSEEPLQVSPIPIILSSVPRGHEWDGTEVKKRNWIIPTYFGVSQKHSKS</sequence>
<dbReference type="RefSeq" id="XP_020846772.1">
    <property type="nucleotide sequence ID" value="XM_020991113.1"/>
</dbReference>
<organism evidence="1 2">
    <name type="scientific">Phascolarctos cinereus</name>
    <name type="common">Koala</name>
    <dbReference type="NCBI Taxonomy" id="38626"/>
    <lineage>
        <taxon>Eukaryota</taxon>
        <taxon>Metazoa</taxon>
        <taxon>Chordata</taxon>
        <taxon>Craniata</taxon>
        <taxon>Vertebrata</taxon>
        <taxon>Euteleostomi</taxon>
        <taxon>Mammalia</taxon>
        <taxon>Metatheria</taxon>
        <taxon>Diprotodontia</taxon>
        <taxon>Phascolarctidae</taxon>
        <taxon>Phascolarctos</taxon>
    </lineage>
</organism>
<dbReference type="AlphaFoldDB" id="A0A6P5KPT5"/>
<dbReference type="Proteomes" id="UP000515140">
    <property type="component" value="Unplaced"/>
</dbReference>
<accession>A0A6P5KPT5</accession>
<evidence type="ECO:0000313" key="1">
    <source>
        <dbReference type="Proteomes" id="UP000515140"/>
    </source>
</evidence>
<proteinExistence type="predicted"/>
<evidence type="ECO:0000313" key="2">
    <source>
        <dbReference type="RefSeq" id="XP_020846772.1"/>
    </source>
</evidence>
<keyword evidence="1" id="KW-1185">Reference proteome</keyword>